<name>A0A8H3ELG3_9LECA</name>
<comment type="caution">
    <text evidence="1">The sequence shown here is derived from an EMBL/GenBank/DDBJ whole genome shotgun (WGS) entry which is preliminary data.</text>
</comment>
<gene>
    <name evidence="1" type="ORF">GOMPHAMPRED_004843</name>
</gene>
<evidence type="ECO:0000313" key="1">
    <source>
        <dbReference type="EMBL" id="CAF9906658.1"/>
    </source>
</evidence>
<evidence type="ECO:0000313" key="2">
    <source>
        <dbReference type="Proteomes" id="UP000664169"/>
    </source>
</evidence>
<organism evidence="1 2">
    <name type="scientific">Gomphillus americanus</name>
    <dbReference type="NCBI Taxonomy" id="1940652"/>
    <lineage>
        <taxon>Eukaryota</taxon>
        <taxon>Fungi</taxon>
        <taxon>Dikarya</taxon>
        <taxon>Ascomycota</taxon>
        <taxon>Pezizomycotina</taxon>
        <taxon>Lecanoromycetes</taxon>
        <taxon>OSLEUM clade</taxon>
        <taxon>Ostropomycetidae</taxon>
        <taxon>Ostropales</taxon>
        <taxon>Graphidaceae</taxon>
        <taxon>Gomphilloideae</taxon>
        <taxon>Gomphillus</taxon>
    </lineage>
</organism>
<accession>A0A8H3ELG3</accession>
<dbReference type="EMBL" id="CAJPDQ010000003">
    <property type="protein sequence ID" value="CAF9906658.1"/>
    <property type="molecule type" value="Genomic_DNA"/>
</dbReference>
<dbReference type="AlphaFoldDB" id="A0A8H3ELG3"/>
<proteinExistence type="predicted"/>
<reference evidence="1" key="1">
    <citation type="submission" date="2021-03" db="EMBL/GenBank/DDBJ databases">
        <authorList>
            <person name="Tagirdzhanova G."/>
        </authorList>
    </citation>
    <scope>NUCLEOTIDE SEQUENCE</scope>
</reference>
<keyword evidence="2" id="KW-1185">Reference proteome</keyword>
<dbReference type="Proteomes" id="UP000664169">
    <property type="component" value="Unassembled WGS sequence"/>
</dbReference>
<sequence>MRVDRRKTEGLSAYRAAVDRGEECSSGQWKVRSAAVNQDATYMAVTFYSHWEALRTVYWNIQEQKKATSVDQWAQIVLVDETESSIFKGREDLKLASVLQFTEHNQLVAPGGIWDLALEEHSEGPASIWRPENPVNVEQTSFDCDTFELFDIFDGGGRKSGSLLGAYKFSVDFSSHTGWDRIFIRQFSRSGKKAILTFYESIAGRSANQPAEGHYLNARRFCFVPYGPDKGNEIELTIPRNAWIVDCQFSVDEETVVASIWAVDNDVNMDGISIAVWNLLDVGKRYKDAAEMTFLFKTFDSPLPCTITLKLSVAPKGGVIVAFSDGHIAQRTITETWSKQEGKDLASSRLGLSAGGKSLMQIGSHGEKLYIMLCSRVTSYIAAITTMLHVGENFHVEQISYIVKNNESFTVQFSHEEGRFARISYFEGRTTISINQIDADLTCNLLAEIDITGNGASQPQGVKVAFNQTRPLVFAYSFWTEMGLNGTYLAVLDLEEEYIADIKFSLCDNYMYNVDRNALSGTMQWPIPVEVSLPQVNASPVGQERQLIHPTVLEDDMCYIYNSYMWRIDRQINNGLVYLESKLVEDAAGKSSRQMTGSATG</sequence>
<protein>
    <submittedName>
        <fullName evidence="1">Uncharacterized protein</fullName>
    </submittedName>
</protein>